<evidence type="ECO:0000256" key="4">
    <source>
        <dbReference type="ARBA" id="ARBA00022692"/>
    </source>
</evidence>
<evidence type="ECO:0000256" key="13">
    <source>
        <dbReference type="PROSITE-ProRule" id="PRU00175"/>
    </source>
</evidence>
<dbReference type="Gene3D" id="3.30.40.10">
    <property type="entry name" value="Zinc/RING finger domain, C3HC4 (zinc finger)"/>
    <property type="match status" value="1"/>
</dbReference>
<keyword evidence="17" id="KW-1185">Reference proteome</keyword>
<comment type="subcellular location">
    <subcellularLocation>
        <location evidence="1">Membrane</location>
        <topology evidence="1">Single-pass membrane protein</topology>
    </subcellularLocation>
    <subcellularLocation>
        <location evidence="2">Protein storage vacuole</location>
    </subcellularLocation>
    <subcellularLocation>
        <location evidence="12">Vacuole membrane</location>
    </subcellularLocation>
</comment>
<dbReference type="InterPro" id="IPR003137">
    <property type="entry name" value="PA_domain"/>
</dbReference>
<dbReference type="Proteomes" id="UP000289738">
    <property type="component" value="Chromosome A09"/>
</dbReference>
<dbReference type="Gene3D" id="3.50.30.30">
    <property type="match status" value="1"/>
</dbReference>
<evidence type="ECO:0000256" key="11">
    <source>
        <dbReference type="ARBA" id="ARBA00023180"/>
    </source>
</evidence>
<dbReference type="EMBL" id="SDMP01000009">
    <property type="protein sequence ID" value="RYR36596.1"/>
    <property type="molecule type" value="Genomic_DNA"/>
</dbReference>
<evidence type="ECO:0000256" key="6">
    <source>
        <dbReference type="ARBA" id="ARBA00022771"/>
    </source>
</evidence>
<sequence>MIFNQKLCPFVLFKSFALMGTSNLLLFLFSLLGLCALSAAKVVLIGNNITLSFDDIEANFEPLDACTDLSNKAPQLPNASLPFVLMIRGGCSFEEKVRRAQAAGYKAAIVYDNEDSGVLVASNDQFLRATAYCCLSFSSCMQFALSLVFSTDNVSHQIQHRIRRERPQASRVREFHGMSSRLVKAMPSLIFTAVLEDNCTSRTCAICLEDYCVGEKLRILPCCHKFHAICVDSWLTSWRTFCPVCKRDARTGLSEPPPSESTPLLSASPASVSSSILSSTRSSLASSPAIQIARPPSHASSVSRNHSLASTPYVQPSYRSYRQSPSRSISRSSVDLRNASQRSLASHLNSPHSMGYPSLSSLNSRFMSAYVPIFSGHQVTDSIHSDTVSQLRVSRHLHPQTPSQSVKIVDPIPSHGSDAHAVDPVIGKSPSLQCGNPTPPTSVSLCRITRFLAAGIFRRFSRFSIGPSSYR</sequence>
<name>A0A445BD52_ARAHY</name>
<dbReference type="AlphaFoldDB" id="A0A445BD52"/>
<dbReference type="GO" id="GO:0000326">
    <property type="term" value="C:protein storage vacuole"/>
    <property type="evidence" value="ECO:0007669"/>
    <property type="project" value="UniProtKB-SubCell"/>
</dbReference>
<keyword evidence="11" id="KW-0325">Glycoprotein</keyword>
<evidence type="ECO:0000313" key="16">
    <source>
        <dbReference type="EMBL" id="RYR36596.1"/>
    </source>
</evidence>
<feature type="compositionally biased region" description="Polar residues" evidence="14">
    <location>
        <begin position="338"/>
        <end position="354"/>
    </location>
</feature>
<accession>A0A445BD52</accession>
<evidence type="ECO:0000256" key="7">
    <source>
        <dbReference type="ARBA" id="ARBA00022833"/>
    </source>
</evidence>
<keyword evidence="3" id="KW-0926">Vacuole</keyword>
<organism evidence="16 17">
    <name type="scientific">Arachis hypogaea</name>
    <name type="common">Peanut</name>
    <dbReference type="NCBI Taxonomy" id="3818"/>
    <lineage>
        <taxon>Eukaryota</taxon>
        <taxon>Viridiplantae</taxon>
        <taxon>Streptophyta</taxon>
        <taxon>Embryophyta</taxon>
        <taxon>Tracheophyta</taxon>
        <taxon>Spermatophyta</taxon>
        <taxon>Magnoliopsida</taxon>
        <taxon>eudicotyledons</taxon>
        <taxon>Gunneridae</taxon>
        <taxon>Pentapetalae</taxon>
        <taxon>rosids</taxon>
        <taxon>fabids</taxon>
        <taxon>Fabales</taxon>
        <taxon>Fabaceae</taxon>
        <taxon>Papilionoideae</taxon>
        <taxon>50 kb inversion clade</taxon>
        <taxon>dalbergioids sensu lato</taxon>
        <taxon>Dalbergieae</taxon>
        <taxon>Pterocarpus clade</taxon>
        <taxon>Arachis</taxon>
    </lineage>
</organism>
<dbReference type="SUPFAM" id="SSF52025">
    <property type="entry name" value="PA domain"/>
    <property type="match status" value="1"/>
</dbReference>
<evidence type="ECO:0000256" key="1">
    <source>
        <dbReference type="ARBA" id="ARBA00004167"/>
    </source>
</evidence>
<dbReference type="InterPro" id="IPR001841">
    <property type="entry name" value="Znf_RING"/>
</dbReference>
<feature type="region of interest" description="Disordered" evidence="14">
    <location>
        <begin position="314"/>
        <end position="354"/>
    </location>
</feature>
<comment type="caution">
    <text evidence="16">The sequence shown here is derived from an EMBL/GenBank/DDBJ whole genome shotgun (WGS) entry which is preliminary data.</text>
</comment>
<evidence type="ECO:0000256" key="12">
    <source>
        <dbReference type="ARBA" id="ARBA00037813"/>
    </source>
</evidence>
<dbReference type="GO" id="GO:0008270">
    <property type="term" value="F:zinc ion binding"/>
    <property type="evidence" value="ECO:0007669"/>
    <property type="project" value="UniProtKB-KW"/>
</dbReference>
<dbReference type="InterPro" id="IPR046450">
    <property type="entry name" value="PA_dom_sf"/>
</dbReference>
<dbReference type="SUPFAM" id="SSF57850">
    <property type="entry name" value="RING/U-box"/>
    <property type="match status" value="1"/>
</dbReference>
<dbReference type="FunFam" id="3.30.40.10:FF:000276">
    <property type="entry name" value="Receptor homology region transmembrane domain-and RING domain-containing protein 2"/>
    <property type="match status" value="1"/>
</dbReference>
<keyword evidence="9" id="KW-0472">Membrane</keyword>
<evidence type="ECO:0000256" key="5">
    <source>
        <dbReference type="ARBA" id="ARBA00022723"/>
    </source>
</evidence>
<keyword evidence="5" id="KW-0479">Metal-binding</keyword>
<evidence type="ECO:0000256" key="14">
    <source>
        <dbReference type="SAM" id="MobiDB-lite"/>
    </source>
</evidence>
<evidence type="ECO:0000259" key="15">
    <source>
        <dbReference type="PROSITE" id="PS50089"/>
    </source>
</evidence>
<dbReference type="PANTHER" id="PTHR47168:SF5">
    <property type="entry name" value="RING-TYPE DOMAIN-CONTAINING PROTEIN"/>
    <property type="match status" value="1"/>
</dbReference>
<dbReference type="GO" id="GO:0005774">
    <property type="term" value="C:vacuolar membrane"/>
    <property type="evidence" value="ECO:0007669"/>
    <property type="project" value="UniProtKB-SubCell"/>
</dbReference>
<keyword evidence="8" id="KW-1133">Transmembrane helix</keyword>
<reference evidence="16 17" key="1">
    <citation type="submission" date="2019-01" db="EMBL/GenBank/DDBJ databases">
        <title>Sequencing of cultivated peanut Arachis hypogaea provides insights into genome evolution and oil improvement.</title>
        <authorList>
            <person name="Chen X."/>
        </authorList>
    </citation>
    <scope>NUCLEOTIDE SEQUENCE [LARGE SCALE GENOMIC DNA]</scope>
    <source>
        <strain evidence="17">cv. Fuhuasheng</strain>
        <tissue evidence="16">Leaves</tissue>
    </source>
</reference>
<dbReference type="PROSITE" id="PS50089">
    <property type="entry name" value="ZF_RING_2"/>
    <property type="match status" value="1"/>
</dbReference>
<keyword evidence="4" id="KW-0812">Transmembrane</keyword>
<feature type="domain" description="RING-type" evidence="15">
    <location>
        <begin position="204"/>
        <end position="246"/>
    </location>
</feature>
<keyword evidence="10" id="KW-1015">Disulfide bond</keyword>
<keyword evidence="7" id="KW-0862">Zinc</keyword>
<evidence type="ECO:0000256" key="2">
    <source>
        <dbReference type="ARBA" id="ARBA00004558"/>
    </source>
</evidence>
<evidence type="ECO:0000256" key="3">
    <source>
        <dbReference type="ARBA" id="ARBA00022554"/>
    </source>
</evidence>
<evidence type="ECO:0000256" key="9">
    <source>
        <dbReference type="ARBA" id="ARBA00023136"/>
    </source>
</evidence>
<evidence type="ECO:0000313" key="17">
    <source>
        <dbReference type="Proteomes" id="UP000289738"/>
    </source>
</evidence>
<gene>
    <name evidence="16" type="ORF">Ahy_A09g041562</name>
</gene>
<dbReference type="Pfam" id="PF02225">
    <property type="entry name" value="PA"/>
    <property type="match status" value="1"/>
</dbReference>
<dbReference type="InterPro" id="IPR051653">
    <property type="entry name" value="E3_ligase_sorting_rcpt"/>
</dbReference>
<dbReference type="InterPro" id="IPR013083">
    <property type="entry name" value="Znf_RING/FYVE/PHD"/>
</dbReference>
<dbReference type="Pfam" id="PF13639">
    <property type="entry name" value="zf-RING_2"/>
    <property type="match status" value="1"/>
</dbReference>
<dbReference type="STRING" id="3818.A0A445BD52"/>
<dbReference type="SMART" id="SM00184">
    <property type="entry name" value="RING"/>
    <property type="match status" value="1"/>
</dbReference>
<dbReference type="PANTHER" id="PTHR47168">
    <property type="entry name" value="RING ZINC FINGER DOMAIN SUPERFAMILY PROTEIN-RELATED"/>
    <property type="match status" value="1"/>
</dbReference>
<evidence type="ECO:0000256" key="8">
    <source>
        <dbReference type="ARBA" id="ARBA00022989"/>
    </source>
</evidence>
<proteinExistence type="predicted"/>
<feature type="compositionally biased region" description="Low complexity" evidence="14">
    <location>
        <begin position="315"/>
        <end position="333"/>
    </location>
</feature>
<protein>
    <recommendedName>
        <fullName evidence="15">RING-type domain-containing protein</fullName>
    </recommendedName>
</protein>
<evidence type="ECO:0000256" key="10">
    <source>
        <dbReference type="ARBA" id="ARBA00023157"/>
    </source>
</evidence>
<keyword evidence="6 13" id="KW-0863">Zinc-finger</keyword>